<protein>
    <submittedName>
        <fullName evidence="3">Calcium/calmodulin-dependent protein kinase</fullName>
        <ecNumber evidence="3">2.7.11.17</ecNumber>
    </submittedName>
</protein>
<dbReference type="Pfam" id="PF07839">
    <property type="entry name" value="CaM_binding"/>
    <property type="match status" value="2"/>
</dbReference>
<feature type="region of interest" description="Disordered" evidence="1">
    <location>
        <begin position="301"/>
        <end position="395"/>
    </location>
</feature>
<name>A0A2G9HRD9_9LAMI</name>
<feature type="compositionally biased region" description="Basic and acidic residues" evidence="1">
    <location>
        <begin position="545"/>
        <end position="558"/>
    </location>
</feature>
<evidence type="ECO:0000313" key="4">
    <source>
        <dbReference type="Proteomes" id="UP000231279"/>
    </source>
</evidence>
<dbReference type="SMART" id="SM01054">
    <property type="entry name" value="CaM_binding"/>
    <property type="match status" value="2"/>
</dbReference>
<feature type="compositionally biased region" description="Polar residues" evidence="1">
    <location>
        <begin position="974"/>
        <end position="985"/>
    </location>
</feature>
<accession>A0A2G9HRD9</accession>
<keyword evidence="3" id="KW-0418">Kinase</keyword>
<keyword evidence="3" id="KW-0808">Transferase</keyword>
<dbReference type="GO" id="GO:0004683">
    <property type="term" value="F:calcium/calmodulin-dependent protein kinase activity"/>
    <property type="evidence" value="ECO:0007669"/>
    <property type="project" value="UniProtKB-EC"/>
</dbReference>
<feature type="compositionally biased region" description="Polar residues" evidence="1">
    <location>
        <begin position="364"/>
        <end position="377"/>
    </location>
</feature>
<feature type="compositionally biased region" description="Polar residues" evidence="1">
    <location>
        <begin position="1"/>
        <end position="17"/>
    </location>
</feature>
<sequence length="1110" mass="124135">MESCDSSPNYMRATTSFDAKKENSSATSCSEGKKMHSESVQPKLTSPSHRSLQTLSRTSSFRNVRFFMKKTSFKSRRLSYAKVSEDVSVDRATYSSTLKDAKFPEVEIHNEGIESEKVSALKACRYNHCSLHGHCHGGHDDLVPPPKRFLYKRRRSMKKQRSLMPKTESKMKHSGDKNKSLQKSQMVPIVEGLDQEGLSDNKGVDSNEEIYAEVEARQFGDGYDGIQELDLTEVAFGETSFPERSYEENLNILKKYSSQGQGYCLRCSCHKTEQAMFAPGRAEVDLSPLKVDSLTLDDGYNNEIHQNGNTDLETSTPAHFENPEERVSTKVKDSGTLISADEASNKDCPETPVVFEEVTKKNSVRSSASYNQTSSNDNSEEEGEIATESPPAGDLEVNKVMQVKESEANSHASVQFSQKRHISMWHLIHQHMSSNLAEESENKPLQVADGDSPVDGADPSFARESSASIRDLLDSEIGTGNNDSENQEIEVRKLLAIKLVREAIEKILLPEVQDQTFDDQSVTSENAPQAELIEKNQSEACTQENHAESKANKEEGNVPSCPKEEIVIAYDASGPEIKETEEKVVRKSEKKAPKHWSNLKKWILLQRFIRELEKVKKFNPRKPQLLPLNPDPEAEKVNLRHQRVDKRRNAEEWMLDYALRQAVNQLAPNKKKKVALLVKAFETVVPLQEEPQVQFRIPRIKDNSIDIGSKREEASVNGKAVPAGDDGVSILESENQDTGTDSTKNTEKLLVLNDNSCESSASKEENAREHSGDHVDLQDSHKDSNVSLKSEYSDGGFIPSNGNMKPEDCDVENGKPSSTTQSLILGGNGKSVATDNTLDLSSCPEETEREARWPLQGLQEDAISDCTNGNTNNSGEGIQMDRKNHIKMWHMIYQHVVSGIAEKVGRQLLDGSGHDEGEDNETPAINNGDYSDNSLHSSQKNHVSCGFTKSDAVKLIKEAVDEILVREIQDDSSDAQSITSESVSDQDIAERNVLDEDAKAESQASKKSELPKAKNWSKLKKLMLLRRSIRALEKARELKPQSRTLLPQMSNPEPEKVELRSQMMDERKKAEQWMLDYAVQHIVTKLTPTRKRMVSMLVEAFEAVVPLPEM</sequence>
<organism evidence="3 4">
    <name type="scientific">Handroanthus impetiginosus</name>
    <dbReference type="NCBI Taxonomy" id="429701"/>
    <lineage>
        <taxon>Eukaryota</taxon>
        <taxon>Viridiplantae</taxon>
        <taxon>Streptophyta</taxon>
        <taxon>Embryophyta</taxon>
        <taxon>Tracheophyta</taxon>
        <taxon>Spermatophyta</taxon>
        <taxon>Magnoliopsida</taxon>
        <taxon>eudicotyledons</taxon>
        <taxon>Gunneridae</taxon>
        <taxon>Pentapetalae</taxon>
        <taxon>asterids</taxon>
        <taxon>lamiids</taxon>
        <taxon>Lamiales</taxon>
        <taxon>Bignoniaceae</taxon>
        <taxon>Crescentiina</taxon>
        <taxon>Tabebuia alliance</taxon>
        <taxon>Handroanthus</taxon>
    </lineage>
</organism>
<feature type="domain" description="Calmodulin-binding" evidence="2">
    <location>
        <begin position="572"/>
        <end position="686"/>
    </location>
</feature>
<feature type="compositionally biased region" description="Polar residues" evidence="1">
    <location>
        <begin position="923"/>
        <end position="941"/>
    </location>
</feature>
<dbReference type="PANTHER" id="PTHR33923">
    <property type="entry name" value="CALMODULIN-BINDING PROTEIN-RELATED"/>
    <property type="match status" value="1"/>
</dbReference>
<proteinExistence type="predicted"/>
<feature type="region of interest" description="Disordered" evidence="1">
    <location>
        <begin position="155"/>
        <end position="184"/>
    </location>
</feature>
<feature type="compositionally biased region" description="Basic and acidic residues" evidence="1">
    <location>
        <begin position="761"/>
        <end position="784"/>
    </location>
</feature>
<dbReference type="Proteomes" id="UP000231279">
    <property type="component" value="Unassembled WGS sequence"/>
</dbReference>
<feature type="compositionally biased region" description="Basic and acidic residues" evidence="1">
    <location>
        <begin position="167"/>
        <end position="179"/>
    </location>
</feature>
<evidence type="ECO:0000256" key="1">
    <source>
        <dbReference type="SAM" id="MobiDB-lite"/>
    </source>
</evidence>
<feature type="compositionally biased region" description="Polar residues" evidence="1">
    <location>
        <begin position="732"/>
        <end position="743"/>
    </location>
</feature>
<evidence type="ECO:0000313" key="3">
    <source>
        <dbReference type="EMBL" id="PIN20082.1"/>
    </source>
</evidence>
<feature type="region of interest" description="Disordered" evidence="1">
    <location>
        <begin position="970"/>
        <end position="991"/>
    </location>
</feature>
<dbReference type="EC" id="2.7.11.17" evidence="3"/>
<dbReference type="GO" id="GO:0005516">
    <property type="term" value="F:calmodulin binding"/>
    <property type="evidence" value="ECO:0007669"/>
    <property type="project" value="InterPro"/>
</dbReference>
<feature type="domain" description="Calmodulin-binding" evidence="2">
    <location>
        <begin position="992"/>
        <end position="1106"/>
    </location>
</feature>
<dbReference type="STRING" id="429701.A0A2G9HRD9"/>
<feature type="compositionally biased region" description="Basic and acidic residues" evidence="1">
    <location>
        <begin position="321"/>
        <end position="333"/>
    </location>
</feature>
<feature type="compositionally biased region" description="Polar residues" evidence="1">
    <location>
        <begin position="38"/>
        <end position="53"/>
    </location>
</feature>
<evidence type="ECO:0000259" key="2">
    <source>
        <dbReference type="SMART" id="SM01054"/>
    </source>
</evidence>
<reference evidence="4" key="1">
    <citation type="journal article" date="2018" name="Gigascience">
        <title>Genome assembly of the Pink Ipe (Handroanthus impetiginosus, Bignoniaceae), a highly valued, ecologically keystone Neotropical timber forest tree.</title>
        <authorList>
            <person name="Silva-Junior O.B."/>
            <person name="Grattapaglia D."/>
            <person name="Novaes E."/>
            <person name="Collevatti R.G."/>
        </authorList>
    </citation>
    <scope>NUCLEOTIDE SEQUENCE [LARGE SCALE GENOMIC DNA]</scope>
    <source>
        <strain evidence="4">cv. UFG-1</strain>
    </source>
</reference>
<dbReference type="InterPro" id="IPR012417">
    <property type="entry name" value="CaM-bd_dom_pln"/>
</dbReference>
<gene>
    <name evidence="3" type="ORF">CDL12_07243</name>
</gene>
<dbReference type="EMBL" id="NKXS01001177">
    <property type="protein sequence ID" value="PIN20082.1"/>
    <property type="molecule type" value="Genomic_DNA"/>
</dbReference>
<feature type="region of interest" description="Disordered" evidence="1">
    <location>
        <begin position="539"/>
        <end position="558"/>
    </location>
</feature>
<feature type="compositionally biased region" description="Polar residues" evidence="1">
    <location>
        <begin position="303"/>
        <end position="317"/>
    </location>
</feature>
<dbReference type="InterPro" id="IPR044681">
    <property type="entry name" value="PICBP-like"/>
</dbReference>
<keyword evidence="4" id="KW-1185">Reference proteome</keyword>
<comment type="caution">
    <text evidence="3">The sequence shown here is derived from an EMBL/GenBank/DDBJ whole genome shotgun (WGS) entry which is preliminary data.</text>
</comment>
<dbReference type="AlphaFoldDB" id="A0A2G9HRD9"/>
<dbReference type="OrthoDB" id="1096728at2759"/>
<feature type="region of interest" description="Disordered" evidence="1">
    <location>
        <begin position="909"/>
        <end position="941"/>
    </location>
</feature>
<feature type="compositionally biased region" description="Polar residues" evidence="1">
    <location>
        <begin position="831"/>
        <end position="840"/>
    </location>
</feature>
<feature type="region of interest" description="Disordered" evidence="1">
    <location>
        <begin position="711"/>
        <end position="856"/>
    </location>
</feature>
<dbReference type="PANTHER" id="PTHR33923:SF3">
    <property type="entry name" value="CALMODULIN BINDING PROTEIN PICBP"/>
    <property type="match status" value="1"/>
</dbReference>
<feature type="region of interest" description="Disordered" evidence="1">
    <location>
        <begin position="1"/>
        <end position="53"/>
    </location>
</feature>
<feature type="region of interest" description="Disordered" evidence="1">
    <location>
        <begin position="434"/>
        <end position="465"/>
    </location>
</feature>